<keyword evidence="3" id="KW-0862">Zinc</keyword>
<gene>
    <name evidence="7" type="ORF">DOTSEDRAFT_71155</name>
</gene>
<reference evidence="7 8" key="2">
    <citation type="journal article" date="2012" name="PLoS Pathog.">
        <title>Diverse lifestyles and strategies of plant pathogenesis encoded in the genomes of eighteen Dothideomycetes fungi.</title>
        <authorList>
            <person name="Ohm R.A."/>
            <person name="Feau N."/>
            <person name="Henrissat B."/>
            <person name="Schoch C.L."/>
            <person name="Horwitz B.A."/>
            <person name="Barry K.W."/>
            <person name="Condon B.J."/>
            <person name="Copeland A.C."/>
            <person name="Dhillon B."/>
            <person name="Glaser F."/>
            <person name="Hesse C.N."/>
            <person name="Kosti I."/>
            <person name="LaButti K."/>
            <person name="Lindquist E.A."/>
            <person name="Lucas S."/>
            <person name="Salamov A.A."/>
            <person name="Bradshaw R.E."/>
            <person name="Ciuffetti L."/>
            <person name="Hamelin R.C."/>
            <person name="Kema G.H.J."/>
            <person name="Lawrence C."/>
            <person name="Scott J.A."/>
            <person name="Spatafora J.W."/>
            <person name="Turgeon B.G."/>
            <person name="de Wit P.J.G.M."/>
            <person name="Zhong S."/>
            <person name="Goodwin S.B."/>
            <person name="Grigoriev I.V."/>
        </authorList>
    </citation>
    <scope>NUCLEOTIDE SEQUENCE [LARGE SCALE GENOMIC DNA]</scope>
    <source>
        <strain evidence="8">NZE10 / CBS 128990</strain>
    </source>
</reference>
<protein>
    <recommendedName>
        <fullName evidence="6">RING-type domain-containing protein</fullName>
    </recommendedName>
</protein>
<dbReference type="InterPro" id="IPR051834">
    <property type="entry name" value="RING_finger_E3_ligase"/>
</dbReference>
<dbReference type="InterPro" id="IPR013083">
    <property type="entry name" value="Znf_RING/FYVE/PHD"/>
</dbReference>
<dbReference type="eggNOG" id="KOG0800">
    <property type="taxonomic scope" value="Eukaryota"/>
</dbReference>
<evidence type="ECO:0000313" key="8">
    <source>
        <dbReference type="Proteomes" id="UP000016933"/>
    </source>
</evidence>
<evidence type="ECO:0000256" key="2">
    <source>
        <dbReference type="ARBA" id="ARBA00022771"/>
    </source>
</evidence>
<keyword evidence="1" id="KW-0479">Metal-binding</keyword>
<dbReference type="GO" id="GO:0061630">
    <property type="term" value="F:ubiquitin protein ligase activity"/>
    <property type="evidence" value="ECO:0007669"/>
    <property type="project" value="TreeGrafter"/>
</dbReference>
<keyword evidence="8" id="KW-1185">Reference proteome</keyword>
<dbReference type="HOGENOM" id="CLU_1224747_0_0_1"/>
<dbReference type="Pfam" id="PF13639">
    <property type="entry name" value="zf-RING_2"/>
    <property type="match status" value="1"/>
</dbReference>
<evidence type="ECO:0000256" key="4">
    <source>
        <dbReference type="PROSITE-ProRule" id="PRU00175"/>
    </source>
</evidence>
<keyword evidence="2 4" id="KW-0863">Zinc-finger</keyword>
<dbReference type="GO" id="GO:0008270">
    <property type="term" value="F:zinc ion binding"/>
    <property type="evidence" value="ECO:0007669"/>
    <property type="project" value="UniProtKB-KW"/>
</dbReference>
<feature type="region of interest" description="Disordered" evidence="5">
    <location>
        <begin position="205"/>
        <end position="226"/>
    </location>
</feature>
<accession>N1PQW4</accession>
<dbReference type="EMBL" id="KB446538">
    <property type="protein sequence ID" value="EME45333.1"/>
    <property type="molecule type" value="Genomic_DNA"/>
</dbReference>
<dbReference type="OrthoDB" id="8062037at2759"/>
<feature type="domain" description="RING-type" evidence="6">
    <location>
        <begin position="153"/>
        <end position="195"/>
    </location>
</feature>
<dbReference type="PANTHER" id="PTHR45931:SF3">
    <property type="entry name" value="RING ZINC FINGER-CONTAINING PROTEIN"/>
    <property type="match status" value="1"/>
</dbReference>
<organism evidence="7 8">
    <name type="scientific">Dothistroma septosporum (strain NZE10 / CBS 128990)</name>
    <name type="common">Red band needle blight fungus</name>
    <name type="synonym">Mycosphaerella pini</name>
    <dbReference type="NCBI Taxonomy" id="675120"/>
    <lineage>
        <taxon>Eukaryota</taxon>
        <taxon>Fungi</taxon>
        <taxon>Dikarya</taxon>
        <taxon>Ascomycota</taxon>
        <taxon>Pezizomycotina</taxon>
        <taxon>Dothideomycetes</taxon>
        <taxon>Dothideomycetidae</taxon>
        <taxon>Mycosphaerellales</taxon>
        <taxon>Mycosphaerellaceae</taxon>
        <taxon>Dothistroma</taxon>
    </lineage>
</organism>
<dbReference type="PROSITE" id="PS50089">
    <property type="entry name" value="ZF_RING_2"/>
    <property type="match status" value="1"/>
</dbReference>
<dbReference type="OMA" id="GECVEWH"/>
<proteinExistence type="predicted"/>
<evidence type="ECO:0000313" key="7">
    <source>
        <dbReference type="EMBL" id="EME45333.1"/>
    </source>
</evidence>
<evidence type="ECO:0000259" key="6">
    <source>
        <dbReference type="PROSITE" id="PS50089"/>
    </source>
</evidence>
<evidence type="ECO:0000256" key="1">
    <source>
        <dbReference type="ARBA" id="ARBA00022723"/>
    </source>
</evidence>
<dbReference type="GO" id="GO:0006511">
    <property type="term" value="P:ubiquitin-dependent protein catabolic process"/>
    <property type="evidence" value="ECO:0007669"/>
    <property type="project" value="TreeGrafter"/>
</dbReference>
<dbReference type="SUPFAM" id="SSF57850">
    <property type="entry name" value="RING/U-box"/>
    <property type="match status" value="1"/>
</dbReference>
<dbReference type="STRING" id="675120.N1PQW4"/>
<dbReference type="Proteomes" id="UP000016933">
    <property type="component" value="Unassembled WGS sequence"/>
</dbReference>
<evidence type="ECO:0000256" key="3">
    <source>
        <dbReference type="ARBA" id="ARBA00022833"/>
    </source>
</evidence>
<dbReference type="GO" id="GO:0005634">
    <property type="term" value="C:nucleus"/>
    <property type="evidence" value="ECO:0007669"/>
    <property type="project" value="TreeGrafter"/>
</dbReference>
<sequence>MEGLADMLPDYDPPVISTGMQLPPSLQPTVCPVCIGNELCKKQQALQAAYLLTSMTDVGAVVEFQGELNLRRCDELGYSFKQFDEREWGMHFEDMRSEDESEAGGDDYRFEHWAEAMDPSSGSVKTRPASATTIAALPRKSFTDAQLAEGTECQVCKEDFAYDSVLVQLPCGHVHFNEDCIATWLLQFDTCPDCRKQVPAAAEPQVATDEVMQEESEDKDAVMFDE</sequence>
<dbReference type="PANTHER" id="PTHR45931">
    <property type="entry name" value="SI:CH211-59O9.10"/>
    <property type="match status" value="1"/>
</dbReference>
<dbReference type="AlphaFoldDB" id="N1PQW4"/>
<name>N1PQW4_DOTSN</name>
<dbReference type="InterPro" id="IPR001841">
    <property type="entry name" value="Znf_RING"/>
</dbReference>
<evidence type="ECO:0000256" key="5">
    <source>
        <dbReference type="SAM" id="MobiDB-lite"/>
    </source>
</evidence>
<dbReference type="SMART" id="SM00184">
    <property type="entry name" value="RING"/>
    <property type="match status" value="1"/>
</dbReference>
<dbReference type="Gene3D" id="3.30.40.10">
    <property type="entry name" value="Zinc/RING finger domain, C3HC4 (zinc finger)"/>
    <property type="match status" value="1"/>
</dbReference>
<reference evidence="8" key="1">
    <citation type="journal article" date="2012" name="PLoS Genet.">
        <title>The genomes of the fungal plant pathogens Cladosporium fulvum and Dothistroma septosporum reveal adaptation to different hosts and lifestyles but also signatures of common ancestry.</title>
        <authorList>
            <person name="de Wit P.J.G.M."/>
            <person name="van der Burgt A."/>
            <person name="Oekmen B."/>
            <person name="Stergiopoulos I."/>
            <person name="Abd-Elsalam K.A."/>
            <person name="Aerts A.L."/>
            <person name="Bahkali A.H."/>
            <person name="Beenen H.G."/>
            <person name="Chettri P."/>
            <person name="Cox M.P."/>
            <person name="Datema E."/>
            <person name="de Vries R.P."/>
            <person name="Dhillon B."/>
            <person name="Ganley A.R."/>
            <person name="Griffiths S.A."/>
            <person name="Guo Y."/>
            <person name="Hamelin R.C."/>
            <person name="Henrissat B."/>
            <person name="Kabir M.S."/>
            <person name="Jashni M.K."/>
            <person name="Kema G."/>
            <person name="Klaubauf S."/>
            <person name="Lapidus A."/>
            <person name="Levasseur A."/>
            <person name="Lindquist E."/>
            <person name="Mehrabi R."/>
            <person name="Ohm R.A."/>
            <person name="Owen T.J."/>
            <person name="Salamov A."/>
            <person name="Schwelm A."/>
            <person name="Schijlen E."/>
            <person name="Sun H."/>
            <person name="van den Burg H.A."/>
            <person name="van Ham R.C.H.J."/>
            <person name="Zhang S."/>
            <person name="Goodwin S.B."/>
            <person name="Grigoriev I.V."/>
            <person name="Collemare J."/>
            <person name="Bradshaw R.E."/>
        </authorList>
    </citation>
    <scope>NUCLEOTIDE SEQUENCE [LARGE SCALE GENOMIC DNA]</scope>
    <source>
        <strain evidence="8">NZE10 / CBS 128990</strain>
    </source>
</reference>